<dbReference type="Pfam" id="PF00098">
    <property type="entry name" value="zf-CCHC"/>
    <property type="match status" value="1"/>
</dbReference>
<dbReference type="InterPro" id="IPR001878">
    <property type="entry name" value="Znf_CCHC"/>
</dbReference>
<dbReference type="GO" id="GO:0008270">
    <property type="term" value="F:zinc ion binding"/>
    <property type="evidence" value="ECO:0007669"/>
    <property type="project" value="UniProtKB-KW"/>
</dbReference>
<dbReference type="InterPro" id="IPR036875">
    <property type="entry name" value="Znf_CCHC_sf"/>
</dbReference>
<accession>A0A9K3ILA7</accession>
<sequence length="279" mass="32363">MGYNYGLNFRKKPNHNGNFKKKGLGFIPPENYKNEKIYKNTKFVSGTSAEDEKKSSFWRQSNWEFLAEKKKAEVYQRKETRTCYRCQEVGHIAWNCPKATNTKQGVSEKLKEIVVDKTEPPTERFKVFKNSTYEVGECSKRFYKRRGNLDNQAWVIKKSDVKSVNESDSTKSEEPHVVKKSENSVPPMDDENFPPLRTENFKQKIGKVEISNQFYSEKNEFDVEKTFNGNVKKIFGKMIEGKVKGVKDFYATKKATYTPTADELVSPKAGQAWVDIFFD</sequence>
<dbReference type="GO" id="GO:0003676">
    <property type="term" value="F:nucleic acid binding"/>
    <property type="evidence" value="ECO:0007669"/>
    <property type="project" value="InterPro"/>
</dbReference>
<protein>
    <submittedName>
        <fullName evidence="4">Transcription factor interactor and regulator CCHC(Zn) family</fullName>
    </submittedName>
</protein>
<gene>
    <name evidence="4" type="ORF">HanXRQr2_Chr07g0300201</name>
</gene>
<keyword evidence="1" id="KW-0862">Zinc</keyword>
<keyword evidence="1" id="KW-0479">Metal-binding</keyword>
<evidence type="ECO:0000259" key="3">
    <source>
        <dbReference type="PROSITE" id="PS50158"/>
    </source>
</evidence>
<reference evidence="4" key="2">
    <citation type="submission" date="2020-06" db="EMBL/GenBank/DDBJ databases">
        <title>Helianthus annuus Genome sequencing and assembly Release 2.</title>
        <authorList>
            <person name="Gouzy J."/>
            <person name="Langlade N."/>
            <person name="Munos S."/>
        </authorList>
    </citation>
    <scope>NUCLEOTIDE SEQUENCE</scope>
    <source>
        <tissue evidence="4">Leaves</tissue>
    </source>
</reference>
<proteinExistence type="predicted"/>
<dbReference type="SMART" id="SM00343">
    <property type="entry name" value="ZnF_C2HC"/>
    <property type="match status" value="1"/>
</dbReference>
<dbReference type="AlphaFoldDB" id="A0A9K3ILA7"/>
<evidence type="ECO:0000256" key="1">
    <source>
        <dbReference type="PROSITE-ProRule" id="PRU00047"/>
    </source>
</evidence>
<dbReference type="Gramene" id="mRNA:HanXRQr2_Chr07g0300201">
    <property type="protein sequence ID" value="CDS:HanXRQr2_Chr07g0300201.1"/>
    <property type="gene ID" value="HanXRQr2_Chr07g0300201"/>
</dbReference>
<keyword evidence="1" id="KW-0863">Zinc-finger</keyword>
<feature type="region of interest" description="Disordered" evidence="2">
    <location>
        <begin position="164"/>
        <end position="196"/>
    </location>
</feature>
<evidence type="ECO:0000313" key="4">
    <source>
        <dbReference type="EMBL" id="KAF5799059.1"/>
    </source>
</evidence>
<dbReference type="PROSITE" id="PS50158">
    <property type="entry name" value="ZF_CCHC"/>
    <property type="match status" value="1"/>
</dbReference>
<dbReference type="Gene3D" id="4.10.60.10">
    <property type="entry name" value="Zinc finger, CCHC-type"/>
    <property type="match status" value="1"/>
</dbReference>
<name>A0A9K3ILA7_HELAN</name>
<evidence type="ECO:0000256" key="2">
    <source>
        <dbReference type="SAM" id="MobiDB-lite"/>
    </source>
</evidence>
<organism evidence="4 5">
    <name type="scientific">Helianthus annuus</name>
    <name type="common">Common sunflower</name>
    <dbReference type="NCBI Taxonomy" id="4232"/>
    <lineage>
        <taxon>Eukaryota</taxon>
        <taxon>Viridiplantae</taxon>
        <taxon>Streptophyta</taxon>
        <taxon>Embryophyta</taxon>
        <taxon>Tracheophyta</taxon>
        <taxon>Spermatophyta</taxon>
        <taxon>Magnoliopsida</taxon>
        <taxon>eudicotyledons</taxon>
        <taxon>Gunneridae</taxon>
        <taxon>Pentapetalae</taxon>
        <taxon>asterids</taxon>
        <taxon>campanulids</taxon>
        <taxon>Asterales</taxon>
        <taxon>Asteraceae</taxon>
        <taxon>Asteroideae</taxon>
        <taxon>Heliantheae alliance</taxon>
        <taxon>Heliantheae</taxon>
        <taxon>Helianthus</taxon>
    </lineage>
</organism>
<evidence type="ECO:0000313" key="5">
    <source>
        <dbReference type="Proteomes" id="UP000215914"/>
    </source>
</evidence>
<dbReference type="Proteomes" id="UP000215914">
    <property type="component" value="Unassembled WGS sequence"/>
</dbReference>
<feature type="domain" description="CCHC-type" evidence="3">
    <location>
        <begin position="83"/>
        <end position="98"/>
    </location>
</feature>
<dbReference type="EMBL" id="MNCJ02000322">
    <property type="protein sequence ID" value="KAF5799059.1"/>
    <property type="molecule type" value="Genomic_DNA"/>
</dbReference>
<dbReference type="SUPFAM" id="SSF57756">
    <property type="entry name" value="Retrovirus zinc finger-like domains"/>
    <property type="match status" value="1"/>
</dbReference>
<keyword evidence="5" id="KW-1185">Reference proteome</keyword>
<comment type="caution">
    <text evidence="4">The sequence shown here is derived from an EMBL/GenBank/DDBJ whole genome shotgun (WGS) entry which is preliminary data.</text>
</comment>
<reference evidence="4" key="1">
    <citation type="journal article" date="2017" name="Nature">
        <title>The sunflower genome provides insights into oil metabolism, flowering and Asterid evolution.</title>
        <authorList>
            <person name="Badouin H."/>
            <person name="Gouzy J."/>
            <person name="Grassa C.J."/>
            <person name="Murat F."/>
            <person name="Staton S.E."/>
            <person name="Cottret L."/>
            <person name="Lelandais-Briere C."/>
            <person name="Owens G.L."/>
            <person name="Carrere S."/>
            <person name="Mayjonade B."/>
            <person name="Legrand L."/>
            <person name="Gill N."/>
            <person name="Kane N.C."/>
            <person name="Bowers J.E."/>
            <person name="Hubner S."/>
            <person name="Bellec A."/>
            <person name="Berard A."/>
            <person name="Berges H."/>
            <person name="Blanchet N."/>
            <person name="Boniface M.C."/>
            <person name="Brunel D."/>
            <person name="Catrice O."/>
            <person name="Chaidir N."/>
            <person name="Claudel C."/>
            <person name="Donnadieu C."/>
            <person name="Faraut T."/>
            <person name="Fievet G."/>
            <person name="Helmstetter N."/>
            <person name="King M."/>
            <person name="Knapp S.J."/>
            <person name="Lai Z."/>
            <person name="Le Paslier M.C."/>
            <person name="Lippi Y."/>
            <person name="Lorenzon L."/>
            <person name="Mandel J.R."/>
            <person name="Marage G."/>
            <person name="Marchand G."/>
            <person name="Marquand E."/>
            <person name="Bret-Mestries E."/>
            <person name="Morien E."/>
            <person name="Nambeesan S."/>
            <person name="Nguyen T."/>
            <person name="Pegot-Espagnet P."/>
            <person name="Pouilly N."/>
            <person name="Raftis F."/>
            <person name="Sallet E."/>
            <person name="Schiex T."/>
            <person name="Thomas J."/>
            <person name="Vandecasteele C."/>
            <person name="Vares D."/>
            <person name="Vear F."/>
            <person name="Vautrin S."/>
            <person name="Crespi M."/>
            <person name="Mangin B."/>
            <person name="Burke J.M."/>
            <person name="Salse J."/>
            <person name="Munos S."/>
            <person name="Vincourt P."/>
            <person name="Rieseberg L.H."/>
            <person name="Langlade N.B."/>
        </authorList>
    </citation>
    <scope>NUCLEOTIDE SEQUENCE</scope>
    <source>
        <tissue evidence="4">Leaves</tissue>
    </source>
</reference>
<feature type="compositionally biased region" description="Basic and acidic residues" evidence="2">
    <location>
        <begin position="164"/>
        <end position="182"/>
    </location>
</feature>